<accession>A0A2J6TL19</accession>
<evidence type="ECO:0000313" key="3">
    <source>
        <dbReference type="Proteomes" id="UP000235371"/>
    </source>
</evidence>
<protein>
    <submittedName>
        <fullName evidence="2">Uncharacterized protein</fullName>
    </submittedName>
</protein>
<name>A0A2J6TL19_9HELO</name>
<evidence type="ECO:0000313" key="2">
    <source>
        <dbReference type="EMBL" id="PMD63668.1"/>
    </source>
</evidence>
<sequence length="277" mass="30531">MDPYQHRQPDVLPTASEEVPMFDPETFQPLLKPLQAGSENEVSVQNNASSTATPQHISYETPQPFLISDSPSASSEHGSGLPTASGKPSLEPLVEDPDSANHLYAASLVRHSPNPGSSVPALSIRNSTLDEHAPVLPSATTYQPSRLSTYDIFSGDVQESVSSPVMATVSFPSDDDEFIFINREHESEPVLDQTEEKESTYEDPIEREERCQAQREYCSAINKYITNRGSQTEPFLRVAVLGLTQCLNYCPTYEVPSAACICLDLLVSRPWAKDLVW</sequence>
<dbReference type="Proteomes" id="UP000235371">
    <property type="component" value="Unassembled WGS sequence"/>
</dbReference>
<dbReference type="InParanoid" id="A0A2J6TL19"/>
<organism evidence="2 3">
    <name type="scientific">Hyaloscypha bicolor E</name>
    <dbReference type="NCBI Taxonomy" id="1095630"/>
    <lineage>
        <taxon>Eukaryota</taxon>
        <taxon>Fungi</taxon>
        <taxon>Dikarya</taxon>
        <taxon>Ascomycota</taxon>
        <taxon>Pezizomycotina</taxon>
        <taxon>Leotiomycetes</taxon>
        <taxon>Helotiales</taxon>
        <taxon>Hyaloscyphaceae</taxon>
        <taxon>Hyaloscypha</taxon>
        <taxon>Hyaloscypha bicolor</taxon>
    </lineage>
</organism>
<reference evidence="2 3" key="1">
    <citation type="submission" date="2016-04" db="EMBL/GenBank/DDBJ databases">
        <title>A degradative enzymes factory behind the ericoid mycorrhizal symbiosis.</title>
        <authorList>
            <consortium name="DOE Joint Genome Institute"/>
            <person name="Martino E."/>
            <person name="Morin E."/>
            <person name="Grelet G."/>
            <person name="Kuo A."/>
            <person name="Kohler A."/>
            <person name="Daghino S."/>
            <person name="Barry K."/>
            <person name="Choi C."/>
            <person name="Cichocki N."/>
            <person name="Clum A."/>
            <person name="Copeland A."/>
            <person name="Hainaut M."/>
            <person name="Haridas S."/>
            <person name="Labutti K."/>
            <person name="Lindquist E."/>
            <person name="Lipzen A."/>
            <person name="Khouja H.-R."/>
            <person name="Murat C."/>
            <person name="Ohm R."/>
            <person name="Olson A."/>
            <person name="Spatafora J."/>
            <person name="Veneault-Fourrey C."/>
            <person name="Henrissat B."/>
            <person name="Grigoriev I."/>
            <person name="Martin F."/>
            <person name="Perotto S."/>
        </authorList>
    </citation>
    <scope>NUCLEOTIDE SEQUENCE [LARGE SCALE GENOMIC DNA]</scope>
    <source>
        <strain evidence="2 3">E</strain>
    </source>
</reference>
<keyword evidence="3" id="KW-1185">Reference proteome</keyword>
<gene>
    <name evidence="2" type="ORF">K444DRAFT_325215</name>
</gene>
<feature type="compositionally biased region" description="Polar residues" evidence="1">
    <location>
        <begin position="37"/>
        <end position="61"/>
    </location>
</feature>
<dbReference type="AlphaFoldDB" id="A0A2J6TL19"/>
<dbReference type="GeneID" id="36579995"/>
<evidence type="ECO:0000256" key="1">
    <source>
        <dbReference type="SAM" id="MobiDB-lite"/>
    </source>
</evidence>
<proteinExistence type="predicted"/>
<dbReference type="RefSeq" id="XP_024740572.1">
    <property type="nucleotide sequence ID" value="XM_024871913.1"/>
</dbReference>
<feature type="region of interest" description="Disordered" evidence="1">
    <location>
        <begin position="1"/>
        <end position="96"/>
    </location>
</feature>
<dbReference type="EMBL" id="KZ613780">
    <property type="protein sequence ID" value="PMD63668.1"/>
    <property type="molecule type" value="Genomic_DNA"/>
</dbReference>